<evidence type="ECO:0000256" key="9">
    <source>
        <dbReference type="ARBA" id="ARBA00023128"/>
    </source>
</evidence>
<dbReference type="GO" id="GO:0005743">
    <property type="term" value="C:mitochondrial inner membrane"/>
    <property type="evidence" value="ECO:0007669"/>
    <property type="project" value="UniProtKB-SubCell"/>
</dbReference>
<evidence type="ECO:0000259" key="16">
    <source>
        <dbReference type="SMART" id="SM01024"/>
    </source>
</evidence>
<evidence type="ECO:0000256" key="10">
    <source>
        <dbReference type="ARBA" id="ARBA00023136"/>
    </source>
</evidence>
<evidence type="ECO:0000256" key="11">
    <source>
        <dbReference type="ARBA" id="ARBA00048778"/>
    </source>
</evidence>
<evidence type="ECO:0000313" key="18">
    <source>
        <dbReference type="Proteomes" id="UP000664132"/>
    </source>
</evidence>
<dbReference type="OrthoDB" id="10251412at2759"/>
<dbReference type="InterPro" id="IPR014851">
    <property type="entry name" value="BCS1_N"/>
</dbReference>
<dbReference type="Pfam" id="PF25426">
    <property type="entry name" value="AAA_lid_BCS1"/>
    <property type="match status" value="1"/>
</dbReference>
<comment type="subcellular location">
    <subcellularLocation>
        <location evidence="1">Mitochondrion inner membrane</location>
        <topology evidence="1">Single-pass membrane protein</topology>
    </subcellularLocation>
</comment>
<protein>
    <submittedName>
        <fullName evidence="17">Uncharacterized protein</fullName>
    </submittedName>
</protein>
<dbReference type="PANTHER" id="PTHR23070">
    <property type="entry name" value="BCS1 AAA-TYPE ATPASE"/>
    <property type="match status" value="1"/>
</dbReference>
<dbReference type="AlphaFoldDB" id="A0A8H7TFW5"/>
<dbReference type="InterPro" id="IPR003959">
    <property type="entry name" value="ATPase_AAA_core"/>
</dbReference>
<reference evidence="17" key="1">
    <citation type="submission" date="2021-02" db="EMBL/GenBank/DDBJ databases">
        <title>Genome sequence Cadophora malorum strain M34.</title>
        <authorList>
            <person name="Stefanovic E."/>
            <person name="Vu D."/>
            <person name="Scully C."/>
            <person name="Dijksterhuis J."/>
            <person name="Roader J."/>
            <person name="Houbraken J."/>
        </authorList>
    </citation>
    <scope>NUCLEOTIDE SEQUENCE</scope>
    <source>
        <strain evidence="17">M34</strain>
    </source>
</reference>
<sequence>MGQKSPISAMLQSAFPQTPSNTTDQDPISAFSPTTILETFVPGYGPIHKFLLYSFGFDVTILVSLGVGLFLSARIFRSVWTILYSVISSNYMSEITVSSTDEIHSHLIAFLANQYKINSSRRLMAETPSKSAWELDSEDTEKEETSLDAEGNIKWLNFSNQEAKSQPRFTPAIGSHNFWHKGTYFQLRRKEVSMFDELGGGAAAFKDKELLTLSCFGRSTEPIKKLIQHAKAHYHLGHNAKTVIKRPAPKDMRRFGGRGSWVKIAERPCRPMKTVVLDEERKLDVLSDINEYLNPATARWYANRGIPYRRGYLFYGPPGTGKTSLTFALAGVFGLDIHVVSLLEPTLTEEELGMLFTNLPARCIVLLEDIDTAGLIREPSEDEKSGGQAAGNPGENDWNVVNLTKALKKANQLSEEEKKKGISLSGLLNIIDGVASHEGRVLVMTTNHPEKLDEALIRPGRVDHQVAFGNATQTQIKELFERMYTNDLPRTKLIISNPSSSASQSQSQAQTPNLSPPAPATLSPPSTSTSTSTTTTTTNSVPTPPATPVHSQPPISTNGLAKFNNTKTPLSESELSKIALSFSKEVPDNQFSPAEIQGFLLKRKTDPRKALAEVGHWVEGMLEQRRRGVKVIGVQ</sequence>
<evidence type="ECO:0000256" key="13">
    <source>
        <dbReference type="SAM" id="MobiDB-lite"/>
    </source>
</evidence>
<keyword evidence="7 12" id="KW-0067">ATP-binding</keyword>
<dbReference type="GO" id="GO:0016887">
    <property type="term" value="F:ATP hydrolysis activity"/>
    <property type="evidence" value="ECO:0007669"/>
    <property type="project" value="InterPro"/>
</dbReference>
<evidence type="ECO:0000256" key="12">
    <source>
        <dbReference type="RuleBase" id="RU003651"/>
    </source>
</evidence>
<feature type="region of interest" description="Disordered" evidence="13">
    <location>
        <begin position="494"/>
        <end position="568"/>
    </location>
</feature>
<dbReference type="InterPro" id="IPR003960">
    <property type="entry name" value="ATPase_AAA_CS"/>
</dbReference>
<accession>A0A8H7TFW5</accession>
<name>A0A8H7TFW5_9HELO</name>
<feature type="transmembrane region" description="Helical" evidence="14">
    <location>
        <begin position="50"/>
        <end position="71"/>
    </location>
</feature>
<comment type="similarity">
    <text evidence="2">Belongs to the AAA ATPase family. BCS1 subfamily.</text>
</comment>
<evidence type="ECO:0000256" key="7">
    <source>
        <dbReference type="ARBA" id="ARBA00022840"/>
    </source>
</evidence>
<feature type="compositionally biased region" description="Polar residues" evidence="13">
    <location>
        <begin position="553"/>
        <end position="568"/>
    </location>
</feature>
<dbReference type="EMBL" id="JAFJYH010000136">
    <property type="protein sequence ID" value="KAG4418131.1"/>
    <property type="molecule type" value="Genomic_DNA"/>
</dbReference>
<dbReference type="SUPFAM" id="SSF52540">
    <property type="entry name" value="P-loop containing nucleoside triphosphate hydrolases"/>
    <property type="match status" value="1"/>
</dbReference>
<evidence type="ECO:0000259" key="15">
    <source>
        <dbReference type="SMART" id="SM00382"/>
    </source>
</evidence>
<dbReference type="InterPro" id="IPR050747">
    <property type="entry name" value="Mitochondrial_chaperone_BCS1"/>
</dbReference>
<evidence type="ECO:0000256" key="14">
    <source>
        <dbReference type="SAM" id="Phobius"/>
    </source>
</evidence>
<evidence type="ECO:0000256" key="6">
    <source>
        <dbReference type="ARBA" id="ARBA00022801"/>
    </source>
</evidence>
<keyword evidence="18" id="KW-1185">Reference proteome</keyword>
<evidence type="ECO:0000256" key="2">
    <source>
        <dbReference type="ARBA" id="ARBA00007448"/>
    </source>
</evidence>
<keyword evidence="8 14" id="KW-1133">Transmembrane helix</keyword>
<keyword evidence="9" id="KW-0496">Mitochondrion</keyword>
<keyword evidence="5" id="KW-0999">Mitochondrion inner membrane</keyword>
<feature type="domain" description="BCS1 N-terminal" evidence="16">
    <location>
        <begin position="65"/>
        <end position="275"/>
    </location>
</feature>
<keyword evidence="4 12" id="KW-0547">Nucleotide-binding</keyword>
<feature type="region of interest" description="Disordered" evidence="13">
    <location>
        <begin position="377"/>
        <end position="396"/>
    </location>
</feature>
<comment type="catalytic activity">
    <reaction evidence="11">
        <text>ATP + H2O = ADP + phosphate + H(+)</text>
        <dbReference type="Rhea" id="RHEA:13065"/>
        <dbReference type="ChEBI" id="CHEBI:15377"/>
        <dbReference type="ChEBI" id="CHEBI:15378"/>
        <dbReference type="ChEBI" id="CHEBI:30616"/>
        <dbReference type="ChEBI" id="CHEBI:43474"/>
        <dbReference type="ChEBI" id="CHEBI:456216"/>
    </reaction>
    <physiologicalReaction direction="left-to-right" evidence="11">
        <dbReference type="Rhea" id="RHEA:13066"/>
    </physiologicalReaction>
</comment>
<comment type="caution">
    <text evidence="17">The sequence shown here is derived from an EMBL/GenBank/DDBJ whole genome shotgun (WGS) entry which is preliminary data.</text>
</comment>
<organism evidence="17 18">
    <name type="scientific">Cadophora malorum</name>
    <dbReference type="NCBI Taxonomy" id="108018"/>
    <lineage>
        <taxon>Eukaryota</taxon>
        <taxon>Fungi</taxon>
        <taxon>Dikarya</taxon>
        <taxon>Ascomycota</taxon>
        <taxon>Pezizomycotina</taxon>
        <taxon>Leotiomycetes</taxon>
        <taxon>Helotiales</taxon>
        <taxon>Ploettnerulaceae</taxon>
        <taxon>Cadophora</taxon>
    </lineage>
</organism>
<dbReference type="InterPro" id="IPR057495">
    <property type="entry name" value="AAA_lid_BCS1"/>
</dbReference>
<dbReference type="Gene3D" id="3.40.50.300">
    <property type="entry name" value="P-loop containing nucleotide triphosphate hydrolases"/>
    <property type="match status" value="1"/>
</dbReference>
<proteinExistence type="inferred from homology"/>
<evidence type="ECO:0000256" key="8">
    <source>
        <dbReference type="ARBA" id="ARBA00022989"/>
    </source>
</evidence>
<dbReference type="SMART" id="SM01024">
    <property type="entry name" value="BCS1_N"/>
    <property type="match status" value="1"/>
</dbReference>
<keyword evidence="10 14" id="KW-0472">Membrane</keyword>
<dbReference type="InterPro" id="IPR003593">
    <property type="entry name" value="AAA+_ATPase"/>
</dbReference>
<evidence type="ECO:0000256" key="5">
    <source>
        <dbReference type="ARBA" id="ARBA00022792"/>
    </source>
</evidence>
<gene>
    <name evidence="17" type="ORF">IFR04_008724</name>
</gene>
<keyword evidence="3 14" id="KW-0812">Transmembrane</keyword>
<dbReference type="Proteomes" id="UP000664132">
    <property type="component" value="Unassembled WGS sequence"/>
</dbReference>
<dbReference type="GO" id="GO:0005524">
    <property type="term" value="F:ATP binding"/>
    <property type="evidence" value="ECO:0007669"/>
    <property type="project" value="UniProtKB-KW"/>
</dbReference>
<dbReference type="Pfam" id="PF08740">
    <property type="entry name" value="BCS1_N"/>
    <property type="match status" value="1"/>
</dbReference>
<evidence type="ECO:0000256" key="4">
    <source>
        <dbReference type="ARBA" id="ARBA00022741"/>
    </source>
</evidence>
<feature type="compositionally biased region" description="Low complexity" evidence="13">
    <location>
        <begin position="520"/>
        <end position="541"/>
    </location>
</feature>
<evidence type="ECO:0000256" key="3">
    <source>
        <dbReference type="ARBA" id="ARBA00022692"/>
    </source>
</evidence>
<evidence type="ECO:0000313" key="17">
    <source>
        <dbReference type="EMBL" id="KAG4418131.1"/>
    </source>
</evidence>
<dbReference type="Pfam" id="PF00004">
    <property type="entry name" value="AAA"/>
    <property type="match status" value="2"/>
</dbReference>
<dbReference type="InterPro" id="IPR027417">
    <property type="entry name" value="P-loop_NTPase"/>
</dbReference>
<feature type="domain" description="AAA+ ATPase" evidence="15">
    <location>
        <begin position="308"/>
        <end position="472"/>
    </location>
</feature>
<evidence type="ECO:0000256" key="1">
    <source>
        <dbReference type="ARBA" id="ARBA00004434"/>
    </source>
</evidence>
<dbReference type="SMART" id="SM00382">
    <property type="entry name" value="AAA"/>
    <property type="match status" value="1"/>
</dbReference>
<dbReference type="PROSITE" id="PS00674">
    <property type="entry name" value="AAA"/>
    <property type="match status" value="1"/>
</dbReference>
<feature type="compositionally biased region" description="Low complexity" evidence="13">
    <location>
        <begin position="499"/>
        <end position="513"/>
    </location>
</feature>
<keyword evidence="6" id="KW-0378">Hydrolase</keyword>